<feature type="region of interest" description="Disordered" evidence="1">
    <location>
        <begin position="1"/>
        <end position="37"/>
    </location>
</feature>
<feature type="non-terminal residue" evidence="2">
    <location>
        <position position="37"/>
    </location>
</feature>
<feature type="compositionally biased region" description="Basic and acidic residues" evidence="1">
    <location>
        <begin position="1"/>
        <end position="23"/>
    </location>
</feature>
<evidence type="ECO:0000313" key="2">
    <source>
        <dbReference type="EMBL" id="SVE33630.1"/>
    </source>
</evidence>
<reference evidence="2" key="1">
    <citation type="submission" date="2018-05" db="EMBL/GenBank/DDBJ databases">
        <authorList>
            <person name="Lanie J.A."/>
            <person name="Ng W.-L."/>
            <person name="Kazmierczak K.M."/>
            <person name="Andrzejewski T.M."/>
            <person name="Davidsen T.M."/>
            <person name="Wayne K.J."/>
            <person name="Tettelin H."/>
            <person name="Glass J.I."/>
            <person name="Rusch D."/>
            <person name="Podicherti R."/>
            <person name="Tsui H.-C.T."/>
            <person name="Winkler M.E."/>
        </authorList>
    </citation>
    <scope>NUCLEOTIDE SEQUENCE</scope>
</reference>
<dbReference type="EMBL" id="UINC01210250">
    <property type="protein sequence ID" value="SVE33630.1"/>
    <property type="molecule type" value="Genomic_DNA"/>
</dbReference>
<evidence type="ECO:0000256" key="1">
    <source>
        <dbReference type="SAM" id="MobiDB-lite"/>
    </source>
</evidence>
<protein>
    <submittedName>
        <fullName evidence="2">Uncharacterized protein</fullName>
    </submittedName>
</protein>
<organism evidence="2">
    <name type="scientific">marine metagenome</name>
    <dbReference type="NCBI Taxonomy" id="408172"/>
    <lineage>
        <taxon>unclassified sequences</taxon>
        <taxon>metagenomes</taxon>
        <taxon>ecological metagenomes</taxon>
    </lineage>
</organism>
<accession>A0A383CNM3</accession>
<feature type="non-terminal residue" evidence="2">
    <location>
        <position position="1"/>
    </location>
</feature>
<dbReference type="AlphaFoldDB" id="A0A383CNM3"/>
<proteinExistence type="predicted"/>
<sequence length="37" mass="4422">EGRFRDQDRNGQDLGRRRFDRAGRVSSQAVHRHRSEL</sequence>
<name>A0A383CNM3_9ZZZZ</name>
<gene>
    <name evidence="2" type="ORF">METZ01_LOCUS486484</name>
</gene>